<feature type="transmembrane region" description="Helical" evidence="2">
    <location>
        <begin position="177"/>
        <end position="199"/>
    </location>
</feature>
<dbReference type="PANTHER" id="PTHR38409">
    <property type="entry name" value="MDM10-COMPLEMENTING PROTEIN 1"/>
    <property type="match status" value="1"/>
</dbReference>
<proteinExistence type="predicted"/>
<dbReference type="PANTHER" id="PTHR38409:SF1">
    <property type="entry name" value="MITOCHONDRIAL ADAPTER PROTEIN MCP1"/>
    <property type="match status" value="1"/>
</dbReference>
<dbReference type="KEGG" id="bbrx:BRETT_005041"/>
<dbReference type="GO" id="GO:0005741">
    <property type="term" value="C:mitochondrial outer membrane"/>
    <property type="evidence" value="ECO:0007669"/>
    <property type="project" value="TreeGrafter"/>
</dbReference>
<feature type="region of interest" description="Disordered" evidence="1">
    <location>
        <begin position="1"/>
        <end position="36"/>
    </location>
</feature>
<dbReference type="GO" id="GO:0055088">
    <property type="term" value="P:lipid homeostasis"/>
    <property type="evidence" value="ECO:0007669"/>
    <property type="project" value="InterPro"/>
</dbReference>
<keyword evidence="2" id="KW-0812">Transmembrane</keyword>
<dbReference type="InterPro" id="IPR012472">
    <property type="entry name" value="MCP1_TM"/>
</dbReference>
<dbReference type="GeneID" id="64576964"/>
<dbReference type="Proteomes" id="UP000663131">
    <property type="component" value="Chromosome 7"/>
</dbReference>
<dbReference type="Pfam" id="PF07950">
    <property type="entry name" value="MCP1_TM"/>
    <property type="match status" value="1"/>
</dbReference>
<feature type="transmembrane region" description="Helical" evidence="2">
    <location>
        <begin position="219"/>
        <end position="243"/>
    </location>
</feature>
<feature type="transmembrane region" description="Helical" evidence="2">
    <location>
        <begin position="55"/>
        <end position="76"/>
    </location>
</feature>
<gene>
    <name evidence="4" type="ORF">BRETT_005041</name>
</gene>
<accession>A0A871R896</accession>
<protein>
    <recommendedName>
        <fullName evidence="3">Mitochondrial adapter protein MCP1 transmembrane domain-containing protein</fullName>
    </recommendedName>
</protein>
<feature type="transmembrane region" description="Helical" evidence="2">
    <location>
        <begin position="263"/>
        <end position="283"/>
    </location>
</feature>
<dbReference type="OrthoDB" id="10259513at2759"/>
<sequence>MPSDLQQLSPEPFQEEKLPPPSQKIPGIPPPGSHSGTPLTSRIISSLSFIQKYSILPFAGFSLIHLSSVVVLPALFGVDAGNEAIDVGRELYQTANLEPIVLGSVVAHVASGVLLNLLRKLIDLRKHGIANKASKGKKKPVAKPRNNEGTVNDVNEGLGGVLSILGFSSIKSITYRWFGVSPLSFSGYVLIPLLAGHVLKMRVNPLLVDGDSSYVDLSYMSYALSTSKVVFPFYAFLVFVGAYHMVSGSNRLLGLFSRKARKVAYIVIYSLLSLSVVSLVNILRMPPVVASMAERFSRYIDYI</sequence>
<name>A0A871R896_DEKBR</name>
<evidence type="ECO:0000313" key="5">
    <source>
        <dbReference type="Proteomes" id="UP000663131"/>
    </source>
</evidence>
<organism evidence="4 5">
    <name type="scientific">Dekkera bruxellensis</name>
    <name type="common">Brettanomyces custersii</name>
    <dbReference type="NCBI Taxonomy" id="5007"/>
    <lineage>
        <taxon>Eukaryota</taxon>
        <taxon>Fungi</taxon>
        <taxon>Dikarya</taxon>
        <taxon>Ascomycota</taxon>
        <taxon>Saccharomycotina</taxon>
        <taxon>Pichiomycetes</taxon>
        <taxon>Pichiales</taxon>
        <taxon>Pichiaceae</taxon>
        <taxon>Brettanomyces</taxon>
    </lineage>
</organism>
<dbReference type="InterPro" id="IPR039960">
    <property type="entry name" value="MCP1"/>
</dbReference>
<feature type="transmembrane region" description="Helical" evidence="2">
    <location>
        <begin position="96"/>
        <end position="118"/>
    </location>
</feature>
<reference evidence="4" key="1">
    <citation type="submission" date="2020-10" db="EMBL/GenBank/DDBJ databases">
        <authorList>
            <person name="Palmer J.M."/>
        </authorList>
    </citation>
    <scope>NUCLEOTIDE SEQUENCE</scope>
    <source>
        <strain evidence="4">UCD 2041</strain>
    </source>
</reference>
<dbReference type="AlphaFoldDB" id="A0A871R896"/>
<dbReference type="RefSeq" id="XP_041136878.1">
    <property type="nucleotide sequence ID" value="XM_041283526.1"/>
</dbReference>
<feature type="domain" description="Mitochondrial adapter protein MCP1 transmembrane" evidence="3">
    <location>
        <begin position="192"/>
        <end position="270"/>
    </location>
</feature>
<dbReference type="EMBL" id="CP063135">
    <property type="protein sequence ID" value="QOU20385.1"/>
    <property type="molecule type" value="Genomic_DNA"/>
</dbReference>
<evidence type="ECO:0000256" key="2">
    <source>
        <dbReference type="SAM" id="Phobius"/>
    </source>
</evidence>
<feature type="compositionally biased region" description="Pro residues" evidence="1">
    <location>
        <begin position="19"/>
        <end position="32"/>
    </location>
</feature>
<dbReference type="GO" id="GO:0007005">
    <property type="term" value="P:mitochondrion organization"/>
    <property type="evidence" value="ECO:0007669"/>
    <property type="project" value="TreeGrafter"/>
</dbReference>
<evidence type="ECO:0000313" key="4">
    <source>
        <dbReference type="EMBL" id="QOU20385.1"/>
    </source>
</evidence>
<evidence type="ECO:0000259" key="3">
    <source>
        <dbReference type="Pfam" id="PF07950"/>
    </source>
</evidence>
<reference evidence="4" key="2">
    <citation type="journal article" name="BMC Genomics">
        <title>New genome assemblies reveal patterns of domestication and adaptation across Brettanomyces (Dekkera) species.</title>
        <authorList>
            <person name="Roach M.J."/>
            <person name="Borneman A.R."/>
        </authorList>
    </citation>
    <scope>NUCLEOTIDE SEQUENCE</scope>
    <source>
        <strain evidence="4">UCD 2041</strain>
    </source>
</reference>
<keyword evidence="2" id="KW-1133">Transmembrane helix</keyword>
<evidence type="ECO:0000256" key="1">
    <source>
        <dbReference type="SAM" id="MobiDB-lite"/>
    </source>
</evidence>
<keyword evidence="2" id="KW-0472">Membrane</keyword>